<comment type="caution">
    <text evidence="1">The sequence shown here is derived from an EMBL/GenBank/DDBJ whole genome shotgun (WGS) entry which is preliminary data.</text>
</comment>
<name>A0ABY2AFT4_9GAMM</name>
<protein>
    <recommendedName>
        <fullName evidence="3">Phage protein</fullName>
    </recommendedName>
</protein>
<sequence>MVEIRVFDPEFNVIKVITEKDEVARVLALWEVAEESSEISLHPLESRDLYKVDFYSESSPLSGRWLYVESGHYQRLSKSRMETFKVKKVSELNERLGI</sequence>
<accession>A0ABY2AFT4</accession>
<evidence type="ECO:0000313" key="1">
    <source>
        <dbReference type="EMBL" id="TCI01063.1"/>
    </source>
</evidence>
<dbReference type="EMBL" id="SJXE01000029">
    <property type="protein sequence ID" value="TCI01063.1"/>
    <property type="molecule type" value="Genomic_DNA"/>
</dbReference>
<dbReference type="RefSeq" id="WP_131417691.1">
    <property type="nucleotide sequence ID" value="NZ_SJXE01000029.1"/>
</dbReference>
<reference evidence="1 2" key="1">
    <citation type="submission" date="2019-02" db="EMBL/GenBank/DDBJ databases">
        <title>Corallincola luteus sp. nov., a marine bacterium isolated from surface sediment of Bohai Sea in China.</title>
        <authorList>
            <person name="Ren Q."/>
        </authorList>
    </citation>
    <scope>NUCLEOTIDE SEQUENCE [LARGE SCALE GENOMIC DNA]</scope>
    <source>
        <strain evidence="1 2">DASS28</strain>
    </source>
</reference>
<gene>
    <name evidence="1" type="ORF">EZV61_19360</name>
</gene>
<evidence type="ECO:0008006" key="3">
    <source>
        <dbReference type="Google" id="ProtNLM"/>
    </source>
</evidence>
<organism evidence="1 2">
    <name type="scientific">Corallincola luteus</name>
    <dbReference type="NCBI Taxonomy" id="1775177"/>
    <lineage>
        <taxon>Bacteria</taxon>
        <taxon>Pseudomonadati</taxon>
        <taxon>Pseudomonadota</taxon>
        <taxon>Gammaproteobacteria</taxon>
        <taxon>Alteromonadales</taxon>
        <taxon>Psychromonadaceae</taxon>
        <taxon>Corallincola</taxon>
    </lineage>
</organism>
<evidence type="ECO:0000313" key="2">
    <source>
        <dbReference type="Proteomes" id="UP000292554"/>
    </source>
</evidence>
<dbReference type="Proteomes" id="UP000292554">
    <property type="component" value="Unassembled WGS sequence"/>
</dbReference>
<keyword evidence="2" id="KW-1185">Reference proteome</keyword>
<proteinExistence type="predicted"/>